<name>A0ABU5HVB8_9BACE</name>
<proteinExistence type="predicted"/>
<organism evidence="2 3">
    <name type="scientific">Bacteroides vicugnae</name>
    <dbReference type="NCBI Taxonomy" id="3037989"/>
    <lineage>
        <taxon>Bacteria</taxon>
        <taxon>Pseudomonadati</taxon>
        <taxon>Bacteroidota</taxon>
        <taxon>Bacteroidia</taxon>
        <taxon>Bacteroidales</taxon>
        <taxon>Bacteroidaceae</taxon>
        <taxon>Bacteroides</taxon>
    </lineage>
</organism>
<evidence type="ECO:0000313" key="3">
    <source>
        <dbReference type="Proteomes" id="UP001292913"/>
    </source>
</evidence>
<comment type="caution">
    <text evidence="2">The sequence shown here is derived from an EMBL/GenBank/DDBJ whole genome shotgun (WGS) entry which is preliminary data.</text>
</comment>
<feature type="transmembrane region" description="Helical" evidence="1">
    <location>
        <begin position="139"/>
        <end position="157"/>
    </location>
</feature>
<dbReference type="RefSeq" id="WP_148365895.1">
    <property type="nucleotide sequence ID" value="NZ_JARZAK010000019.1"/>
</dbReference>
<feature type="transmembrane region" description="Helical" evidence="1">
    <location>
        <begin position="334"/>
        <end position="352"/>
    </location>
</feature>
<feature type="transmembrane region" description="Helical" evidence="1">
    <location>
        <begin position="282"/>
        <end position="302"/>
    </location>
</feature>
<feature type="transmembrane region" description="Helical" evidence="1">
    <location>
        <begin position="79"/>
        <end position="101"/>
    </location>
</feature>
<protein>
    <submittedName>
        <fullName evidence="2">DUF6056 family protein</fullName>
    </submittedName>
</protein>
<keyword evidence="1" id="KW-1133">Transmembrane helix</keyword>
<dbReference type="EMBL" id="JARZAK010000019">
    <property type="protein sequence ID" value="MDY7260133.1"/>
    <property type="molecule type" value="Genomic_DNA"/>
</dbReference>
<keyword evidence="1" id="KW-0812">Transmembrane</keyword>
<dbReference type="InterPro" id="IPR045691">
    <property type="entry name" value="DUF6056"/>
</dbReference>
<dbReference type="Pfam" id="PF19528">
    <property type="entry name" value="DUF6056"/>
    <property type="match status" value="1"/>
</dbReference>
<sequence length="555" mass="63788">MKKIDYVILLIFILMFYVMNIIVPFYGDDYAVIYSMYNDRLITNVTDLLKSTFVSWHNLNGRFFCNLLMMAFPTLIGDVIFNILNTIVFTISLCLMIKLVVPKFNCSSVCPIAIVLCGFYVIMLENGSLFFWGAGSANYLWSMAMSLGFLVILQYLQNKKTRMTTEINILILFSSFFLGLQHEMFVIPMSFSLLVFYAFNRNLLNKNLLFALVGFCVASLIVFASPGNFNRVGSESGIEALNFMAIIRRVIALCKSLKFFYLFWGVWVIFRFKHKNEAIFFLKRNILILLMLFSSFAIPIFAGQGGRSAVAIEAFSIIVLGRLIYAFYNSGYVRWFYGIAICLFVHFTLVIYDSFYKWNIVDNCQQTYLNSKDYIIKRTVYEGMSITRPFTINVDDVLNSSFTSMRLARVKADKLGVDSVPIMITIPENVAEMLYEGSSLFSNANRVQGNAGFYGMKGLGYYVMTYDSLKEEQIKQGLLYKTQKLPIISSKGIEINFDPNTILISPCPVIFVKDEKMGNWILLNRKFKTYWGFECDCVSIHKTKPSNRFKLIKRK</sequence>
<feature type="transmembrane region" description="Helical" evidence="1">
    <location>
        <begin position="7"/>
        <end position="27"/>
    </location>
</feature>
<evidence type="ECO:0000256" key="1">
    <source>
        <dbReference type="SAM" id="Phobius"/>
    </source>
</evidence>
<feature type="transmembrane region" description="Helical" evidence="1">
    <location>
        <begin position="113"/>
        <end position="133"/>
    </location>
</feature>
<feature type="transmembrane region" description="Helical" evidence="1">
    <location>
        <begin position="250"/>
        <end position="270"/>
    </location>
</feature>
<dbReference type="Proteomes" id="UP001292913">
    <property type="component" value="Unassembled WGS sequence"/>
</dbReference>
<keyword evidence="1" id="KW-0472">Membrane</keyword>
<feature type="transmembrane region" description="Helical" evidence="1">
    <location>
        <begin position="208"/>
        <end position="229"/>
    </location>
</feature>
<feature type="transmembrane region" description="Helical" evidence="1">
    <location>
        <begin position="169"/>
        <end position="196"/>
    </location>
</feature>
<keyword evidence="3" id="KW-1185">Reference proteome</keyword>
<feature type="transmembrane region" description="Helical" evidence="1">
    <location>
        <begin position="309"/>
        <end position="328"/>
    </location>
</feature>
<evidence type="ECO:0000313" key="2">
    <source>
        <dbReference type="EMBL" id="MDY7260133.1"/>
    </source>
</evidence>
<reference evidence="2 3" key="1">
    <citation type="submission" date="2023-04" db="EMBL/GenBank/DDBJ databases">
        <title>Bacteroides pacosi sp. nov., isolated from the fecal material of an alpaca.</title>
        <authorList>
            <person name="Miller S."/>
            <person name="Hendry M."/>
            <person name="King J."/>
            <person name="Sankaranarayanan K."/>
            <person name="Lawson P.A."/>
        </authorList>
    </citation>
    <scope>NUCLEOTIDE SEQUENCE [LARGE SCALE GENOMIC DNA]</scope>
    <source>
        <strain evidence="2 3">A2-P53</strain>
    </source>
</reference>
<accession>A0ABU5HVB8</accession>
<gene>
    <name evidence="2" type="ORF">QHG74_20685</name>
</gene>